<protein>
    <submittedName>
        <fullName evidence="2">Thioredoxin C-3</fullName>
    </submittedName>
</protein>
<dbReference type="CDD" id="cd02947">
    <property type="entry name" value="TRX_family"/>
    <property type="match status" value="1"/>
</dbReference>
<organism evidence="2 3">
    <name type="scientific">Crenothrix polyspora</name>
    <dbReference type="NCBI Taxonomy" id="360316"/>
    <lineage>
        <taxon>Bacteria</taxon>
        <taxon>Pseudomonadati</taxon>
        <taxon>Pseudomonadota</taxon>
        <taxon>Gammaproteobacteria</taxon>
        <taxon>Methylococcales</taxon>
        <taxon>Crenotrichaceae</taxon>
        <taxon>Crenothrix</taxon>
    </lineage>
</organism>
<gene>
    <name evidence="2" type="ORF">CRENPOLYSF2_3040010</name>
</gene>
<dbReference type="PANTHER" id="PTHR45663">
    <property type="entry name" value="GEO12009P1"/>
    <property type="match status" value="1"/>
</dbReference>
<evidence type="ECO:0000313" key="2">
    <source>
        <dbReference type="EMBL" id="SJM93029.1"/>
    </source>
</evidence>
<proteinExistence type="predicted"/>
<dbReference type="AlphaFoldDB" id="A0A1R4H9Y8"/>
<accession>A0A1R4H9Y8</accession>
<dbReference type="GO" id="GO:0045454">
    <property type="term" value="P:cell redox homeostasis"/>
    <property type="evidence" value="ECO:0007669"/>
    <property type="project" value="TreeGrafter"/>
</dbReference>
<dbReference type="Proteomes" id="UP000195442">
    <property type="component" value="Unassembled WGS sequence"/>
</dbReference>
<dbReference type="GO" id="GO:0005829">
    <property type="term" value="C:cytosol"/>
    <property type="evidence" value="ECO:0007669"/>
    <property type="project" value="TreeGrafter"/>
</dbReference>
<name>A0A1R4H9Y8_9GAMM</name>
<dbReference type="InterPro" id="IPR013766">
    <property type="entry name" value="Thioredoxin_domain"/>
</dbReference>
<evidence type="ECO:0000259" key="1">
    <source>
        <dbReference type="Pfam" id="PF00085"/>
    </source>
</evidence>
<dbReference type="GO" id="GO:0015035">
    <property type="term" value="F:protein-disulfide reductase activity"/>
    <property type="evidence" value="ECO:0007669"/>
    <property type="project" value="TreeGrafter"/>
</dbReference>
<feature type="domain" description="Thioredoxin" evidence="1">
    <location>
        <begin position="1"/>
        <end position="68"/>
    </location>
</feature>
<dbReference type="SUPFAM" id="SSF52833">
    <property type="entry name" value="Thioredoxin-like"/>
    <property type="match status" value="1"/>
</dbReference>
<keyword evidence="3" id="KW-1185">Reference proteome</keyword>
<dbReference type="Pfam" id="PF00085">
    <property type="entry name" value="Thioredoxin"/>
    <property type="match status" value="1"/>
</dbReference>
<dbReference type="PANTHER" id="PTHR45663:SF11">
    <property type="entry name" value="GEO12009P1"/>
    <property type="match status" value="1"/>
</dbReference>
<dbReference type="InterPro" id="IPR036249">
    <property type="entry name" value="Thioredoxin-like_sf"/>
</dbReference>
<reference evidence="3" key="1">
    <citation type="submission" date="2017-02" db="EMBL/GenBank/DDBJ databases">
        <authorList>
            <person name="Daims H."/>
        </authorList>
    </citation>
    <scope>NUCLEOTIDE SEQUENCE [LARGE SCALE GENOMIC DNA]</scope>
</reference>
<dbReference type="EMBL" id="FUKJ01000229">
    <property type="protein sequence ID" value="SJM93029.1"/>
    <property type="molecule type" value="Genomic_DNA"/>
</dbReference>
<evidence type="ECO:0000313" key="3">
    <source>
        <dbReference type="Proteomes" id="UP000195442"/>
    </source>
</evidence>
<sequence length="71" mass="7827">MMAPAYAQAVAKLEPRVRLAKLNTEQKQGIAAQFNIRSIPTLIIFKAGHEIARNAGAMNTADIVRWVNSHI</sequence>
<dbReference type="Gene3D" id="3.40.30.10">
    <property type="entry name" value="Glutaredoxin"/>
    <property type="match status" value="1"/>
</dbReference>